<sequence>MRGARPDGVALRPSAGYGYGYETRNLKTIMPENIRLTSRDVPLIQLGLYQCRFPVSEDPSVPGGYRFCAGPTSPDRVYCDHHHNVVTAVDPRRARSGLHLPQRRAA</sequence>
<organism evidence="1 2">
    <name type="scientific">Mesorhizobium waimense</name>
    <dbReference type="NCBI Taxonomy" id="1300307"/>
    <lineage>
        <taxon>Bacteria</taxon>
        <taxon>Pseudomonadati</taxon>
        <taxon>Pseudomonadota</taxon>
        <taxon>Alphaproteobacteria</taxon>
        <taxon>Hyphomicrobiales</taxon>
        <taxon>Phyllobacteriaceae</taxon>
        <taxon>Mesorhizobium</taxon>
    </lineage>
</organism>
<dbReference type="EMBL" id="QZWZ01000059">
    <property type="protein sequence ID" value="RJT27773.1"/>
    <property type="molecule type" value="Genomic_DNA"/>
</dbReference>
<keyword evidence="2" id="KW-1185">Reference proteome</keyword>
<reference evidence="1 2" key="1">
    <citation type="submission" date="2018-09" db="EMBL/GenBank/DDBJ databases">
        <title>Mesorhizobium carmichaelinearum sp. nov. isolated from Carmichaelinea spp. root nodules in New Zealand.</title>
        <authorList>
            <person name="De Meyer S.E."/>
        </authorList>
    </citation>
    <scope>NUCLEOTIDE SEQUENCE [LARGE SCALE GENOMIC DNA]</scope>
    <source>
        <strain evidence="1 2">ICMP19557</strain>
    </source>
</reference>
<protein>
    <recommendedName>
        <fullName evidence="3">GcrA cell cycle regulator</fullName>
    </recommendedName>
</protein>
<accession>A0A3A5JZU5</accession>
<comment type="caution">
    <text evidence="1">The sequence shown here is derived from an EMBL/GenBank/DDBJ whole genome shotgun (WGS) entry which is preliminary data.</text>
</comment>
<gene>
    <name evidence="1" type="ORF">D3227_35675</name>
</gene>
<dbReference type="OrthoDB" id="8083525at2"/>
<dbReference type="AlphaFoldDB" id="A0A3A5JZU5"/>
<evidence type="ECO:0008006" key="3">
    <source>
        <dbReference type="Google" id="ProtNLM"/>
    </source>
</evidence>
<evidence type="ECO:0000313" key="2">
    <source>
        <dbReference type="Proteomes" id="UP000272706"/>
    </source>
</evidence>
<dbReference type="RefSeq" id="WP_120018807.1">
    <property type="nucleotide sequence ID" value="NZ_QZWZ01000059.1"/>
</dbReference>
<dbReference type="Proteomes" id="UP000272706">
    <property type="component" value="Unassembled WGS sequence"/>
</dbReference>
<evidence type="ECO:0000313" key="1">
    <source>
        <dbReference type="EMBL" id="RJT27773.1"/>
    </source>
</evidence>
<name>A0A3A5JZU5_9HYPH</name>
<proteinExistence type="predicted"/>